<feature type="transmembrane region" description="Helical" evidence="1">
    <location>
        <begin position="87"/>
        <end position="105"/>
    </location>
</feature>
<keyword evidence="1" id="KW-1133">Transmembrane helix</keyword>
<dbReference type="PANTHER" id="PTHR34220:SF7">
    <property type="entry name" value="SENSOR HISTIDINE KINASE YPDA"/>
    <property type="match status" value="1"/>
</dbReference>
<dbReference type="Proteomes" id="UP000278351">
    <property type="component" value="Unassembled WGS sequence"/>
</dbReference>
<keyword evidence="1" id="KW-0472">Membrane</keyword>
<evidence type="ECO:0000259" key="2">
    <source>
        <dbReference type="Pfam" id="PF06580"/>
    </source>
</evidence>
<evidence type="ECO:0000313" key="3">
    <source>
        <dbReference type="EMBL" id="RPE05619.1"/>
    </source>
</evidence>
<accession>A0A3N4PGH1</accession>
<dbReference type="InterPro" id="IPR036890">
    <property type="entry name" value="HATPase_C_sf"/>
</dbReference>
<dbReference type="EMBL" id="RPDH01000003">
    <property type="protein sequence ID" value="RPE05619.1"/>
    <property type="molecule type" value="Genomic_DNA"/>
</dbReference>
<reference evidence="3 4" key="1">
    <citation type="submission" date="2018-11" db="EMBL/GenBank/DDBJ databases">
        <title>Chitinophaga lutea sp.nov., isolate from arsenic contaminated soil.</title>
        <authorList>
            <person name="Zong Y."/>
        </authorList>
    </citation>
    <scope>NUCLEOTIDE SEQUENCE [LARGE SCALE GENOMIC DNA]</scope>
    <source>
        <strain evidence="3 4">ZY74</strain>
    </source>
</reference>
<keyword evidence="4" id="KW-1185">Reference proteome</keyword>
<dbReference type="AlphaFoldDB" id="A0A3N4PGH1"/>
<gene>
    <name evidence="3" type="ORF">EGT74_24905</name>
</gene>
<dbReference type="PANTHER" id="PTHR34220">
    <property type="entry name" value="SENSOR HISTIDINE KINASE YPDA"/>
    <property type="match status" value="1"/>
</dbReference>
<organism evidence="3 4">
    <name type="scientific">Chitinophaga lutea</name>
    <dbReference type="NCBI Taxonomy" id="2488634"/>
    <lineage>
        <taxon>Bacteria</taxon>
        <taxon>Pseudomonadati</taxon>
        <taxon>Bacteroidota</taxon>
        <taxon>Chitinophagia</taxon>
        <taxon>Chitinophagales</taxon>
        <taxon>Chitinophagaceae</taxon>
        <taxon>Chitinophaga</taxon>
    </lineage>
</organism>
<dbReference type="Pfam" id="PF06580">
    <property type="entry name" value="His_kinase"/>
    <property type="match status" value="1"/>
</dbReference>
<dbReference type="InterPro" id="IPR010559">
    <property type="entry name" value="Sig_transdc_His_kin_internal"/>
</dbReference>
<evidence type="ECO:0000256" key="1">
    <source>
        <dbReference type="SAM" id="Phobius"/>
    </source>
</evidence>
<dbReference type="SUPFAM" id="SSF55874">
    <property type="entry name" value="ATPase domain of HSP90 chaperone/DNA topoisomerase II/histidine kinase"/>
    <property type="match status" value="1"/>
</dbReference>
<evidence type="ECO:0000313" key="4">
    <source>
        <dbReference type="Proteomes" id="UP000278351"/>
    </source>
</evidence>
<dbReference type="RefSeq" id="WP_123849265.1">
    <property type="nucleotide sequence ID" value="NZ_RPDH01000003.1"/>
</dbReference>
<dbReference type="GO" id="GO:0016020">
    <property type="term" value="C:membrane"/>
    <property type="evidence" value="ECO:0007669"/>
    <property type="project" value="InterPro"/>
</dbReference>
<sequence>MLRKIQEFIGREWKKILILLIVAIAYQLFSFFFLYTMDPELAKESYNRLGGFFRHSIKGALEFTLTFYVLIYVAWLPLLQKRKILQFFLLIFGLFVLKAGYSVLFEFESVNFKVDQNQKGLAEFIRNHKLLFYIISMGVAYMFTLLASLVVAVIIDFNHRNKRQKALEKEKLDAELSAIKYQINPHFLFNSLSFIYSKTVPLSEEVSNAVLLLSDIMRYALGKEEDAEGKVALEKEITHMKNVIEINQMRFNNKLSIQYAEDLRNPNARITPLVLITLVENAFKHGDLLDPANPLVVRTESDERQIRFYIRNKKKAGPKELSTNIGLNNVKQRLQLMYGDKYQFNIIDNEHFYTSELTINL</sequence>
<feature type="transmembrane region" description="Helical" evidence="1">
    <location>
        <begin position="57"/>
        <end position="75"/>
    </location>
</feature>
<dbReference type="GO" id="GO:0000155">
    <property type="term" value="F:phosphorelay sensor kinase activity"/>
    <property type="evidence" value="ECO:0007669"/>
    <property type="project" value="InterPro"/>
</dbReference>
<feature type="transmembrane region" description="Helical" evidence="1">
    <location>
        <begin position="130"/>
        <end position="155"/>
    </location>
</feature>
<name>A0A3N4PGH1_9BACT</name>
<dbReference type="InterPro" id="IPR050640">
    <property type="entry name" value="Bact_2-comp_sensor_kinase"/>
</dbReference>
<proteinExistence type="predicted"/>
<keyword evidence="1" id="KW-0812">Transmembrane</keyword>
<feature type="domain" description="Signal transduction histidine kinase internal region" evidence="2">
    <location>
        <begin position="174"/>
        <end position="255"/>
    </location>
</feature>
<feature type="transmembrane region" description="Helical" evidence="1">
    <location>
        <begin position="16"/>
        <end position="37"/>
    </location>
</feature>
<dbReference type="OrthoDB" id="9809908at2"/>
<protein>
    <recommendedName>
        <fullName evidence="2">Signal transduction histidine kinase internal region domain-containing protein</fullName>
    </recommendedName>
</protein>
<comment type="caution">
    <text evidence="3">The sequence shown here is derived from an EMBL/GenBank/DDBJ whole genome shotgun (WGS) entry which is preliminary data.</text>
</comment>
<dbReference type="Gene3D" id="3.30.565.10">
    <property type="entry name" value="Histidine kinase-like ATPase, C-terminal domain"/>
    <property type="match status" value="1"/>
</dbReference>